<keyword evidence="3" id="KW-1003">Cell membrane</keyword>
<evidence type="ECO:0000313" key="9">
    <source>
        <dbReference type="EMBL" id="MDH8679346.1"/>
    </source>
</evidence>
<feature type="transmembrane region" description="Helical" evidence="7">
    <location>
        <begin position="105"/>
        <end position="129"/>
    </location>
</feature>
<dbReference type="InterPro" id="IPR035906">
    <property type="entry name" value="MetI-like_sf"/>
</dbReference>
<keyword evidence="6 7" id="KW-0472">Membrane</keyword>
<dbReference type="PANTHER" id="PTHR43744:SF12">
    <property type="entry name" value="ABC TRANSPORTER PERMEASE PROTEIN MG189-RELATED"/>
    <property type="match status" value="1"/>
</dbReference>
<dbReference type="CDD" id="cd06261">
    <property type="entry name" value="TM_PBP2"/>
    <property type="match status" value="1"/>
</dbReference>
<sequence>MIKPIMKKTIKLLINMLIIVIFFVPFYWMILTAFKTLEETVQFPPSFWVSHPQWENFLVALKAIPFMKFTINSVVVSISVMLLQFLTVIPAAYAFARLKFKGKSLLFGTVLSTMMVPSQLVFLPIYLMFSKWGLINNYLSLILPFATSAFGIFMLRQSFMQVPEEILEAAKLDKASEFKTLTRIMLPAAKPTLVMLGLFSWISTWNDYFWPLVITTNDAVRTLPIGISSLRMVESGVTYHIVMAGNVLLIIPIIIVFLIAQKQIIRAFTYTGEK</sequence>
<feature type="transmembrane region" description="Helical" evidence="7">
    <location>
        <begin position="12"/>
        <end position="30"/>
    </location>
</feature>
<accession>A0ABT6NG13</accession>
<feature type="transmembrane region" description="Helical" evidence="7">
    <location>
        <begin position="237"/>
        <end position="260"/>
    </location>
</feature>
<evidence type="ECO:0000313" key="10">
    <source>
        <dbReference type="Proteomes" id="UP001158045"/>
    </source>
</evidence>
<feature type="domain" description="ABC transmembrane type-1" evidence="8">
    <location>
        <begin position="70"/>
        <end position="260"/>
    </location>
</feature>
<dbReference type="InterPro" id="IPR000515">
    <property type="entry name" value="MetI-like"/>
</dbReference>
<protein>
    <submittedName>
        <fullName evidence="9">Carbohydrate ABC transporter permease</fullName>
    </submittedName>
</protein>
<dbReference type="Gene3D" id="1.10.3720.10">
    <property type="entry name" value="MetI-like"/>
    <property type="match status" value="1"/>
</dbReference>
<evidence type="ECO:0000256" key="2">
    <source>
        <dbReference type="ARBA" id="ARBA00022448"/>
    </source>
</evidence>
<comment type="similarity">
    <text evidence="7">Belongs to the binding-protein-dependent transport system permease family.</text>
</comment>
<keyword evidence="5 7" id="KW-1133">Transmembrane helix</keyword>
<dbReference type="PROSITE" id="PS50928">
    <property type="entry name" value="ABC_TM1"/>
    <property type="match status" value="1"/>
</dbReference>
<keyword evidence="2 7" id="KW-0813">Transport</keyword>
<proteinExistence type="inferred from homology"/>
<evidence type="ECO:0000259" key="8">
    <source>
        <dbReference type="PROSITE" id="PS50928"/>
    </source>
</evidence>
<dbReference type="PANTHER" id="PTHR43744">
    <property type="entry name" value="ABC TRANSPORTER PERMEASE PROTEIN MG189-RELATED-RELATED"/>
    <property type="match status" value="1"/>
</dbReference>
<keyword evidence="4 7" id="KW-0812">Transmembrane</keyword>
<dbReference type="Proteomes" id="UP001158045">
    <property type="component" value="Unassembled WGS sequence"/>
</dbReference>
<dbReference type="RefSeq" id="WP_281095242.1">
    <property type="nucleotide sequence ID" value="NZ_JARYZI010000011.1"/>
</dbReference>
<feature type="transmembrane region" description="Helical" evidence="7">
    <location>
        <begin position="135"/>
        <end position="155"/>
    </location>
</feature>
<comment type="subcellular location">
    <subcellularLocation>
        <location evidence="1 7">Cell membrane</location>
        <topology evidence="1 7">Multi-pass membrane protein</topology>
    </subcellularLocation>
</comment>
<evidence type="ECO:0000256" key="6">
    <source>
        <dbReference type="ARBA" id="ARBA00023136"/>
    </source>
</evidence>
<feature type="transmembrane region" description="Helical" evidence="7">
    <location>
        <begin position="69"/>
        <end position="93"/>
    </location>
</feature>
<evidence type="ECO:0000256" key="5">
    <source>
        <dbReference type="ARBA" id="ARBA00022989"/>
    </source>
</evidence>
<evidence type="ECO:0000256" key="4">
    <source>
        <dbReference type="ARBA" id="ARBA00022692"/>
    </source>
</evidence>
<keyword evidence="10" id="KW-1185">Reference proteome</keyword>
<comment type="caution">
    <text evidence="9">The sequence shown here is derived from an EMBL/GenBank/DDBJ whole genome shotgun (WGS) entry which is preliminary data.</text>
</comment>
<dbReference type="SUPFAM" id="SSF161098">
    <property type="entry name" value="MetI-like"/>
    <property type="match status" value="1"/>
</dbReference>
<gene>
    <name evidence="9" type="ORF">QE109_14405</name>
</gene>
<evidence type="ECO:0000256" key="3">
    <source>
        <dbReference type="ARBA" id="ARBA00022475"/>
    </source>
</evidence>
<evidence type="ECO:0000256" key="1">
    <source>
        <dbReference type="ARBA" id="ARBA00004651"/>
    </source>
</evidence>
<evidence type="ECO:0000256" key="7">
    <source>
        <dbReference type="RuleBase" id="RU363032"/>
    </source>
</evidence>
<dbReference type="Pfam" id="PF00528">
    <property type="entry name" value="BPD_transp_1"/>
    <property type="match status" value="1"/>
</dbReference>
<dbReference type="EMBL" id="JARYZI010000011">
    <property type="protein sequence ID" value="MDH8679346.1"/>
    <property type="molecule type" value="Genomic_DNA"/>
</dbReference>
<reference evidence="9 10" key="1">
    <citation type="submission" date="2023-04" db="EMBL/GenBank/DDBJ databases">
        <title>Fusibacter bizertensis strain WBS, isolated from littoral bottom sediments of the Arctic seas - biochemical and genomic analysis.</title>
        <authorList>
            <person name="Brioukhanov A.L."/>
        </authorList>
    </citation>
    <scope>NUCLEOTIDE SEQUENCE [LARGE SCALE GENOMIC DNA]</scope>
    <source>
        <strain evidence="9 10">WBS</strain>
    </source>
</reference>
<feature type="transmembrane region" description="Helical" evidence="7">
    <location>
        <begin position="184"/>
        <end position="202"/>
    </location>
</feature>
<name>A0ABT6NG13_9FIRM</name>
<organism evidence="9 10">
    <name type="scientific">Fusibacter bizertensis</name>
    <dbReference type="NCBI Taxonomy" id="1488331"/>
    <lineage>
        <taxon>Bacteria</taxon>
        <taxon>Bacillati</taxon>
        <taxon>Bacillota</taxon>
        <taxon>Clostridia</taxon>
        <taxon>Eubacteriales</taxon>
        <taxon>Eubacteriales Family XII. Incertae Sedis</taxon>
        <taxon>Fusibacter</taxon>
    </lineage>
</organism>